<reference evidence="5" key="1">
    <citation type="submission" date="2023-10" db="EMBL/GenBank/DDBJ databases">
        <authorList>
            <person name="Noh H."/>
        </authorList>
    </citation>
    <scope>NUCLEOTIDE SEQUENCE</scope>
    <source>
        <strain evidence="5">DUCC4014</strain>
    </source>
</reference>
<feature type="region of interest" description="Disordered" evidence="2">
    <location>
        <begin position="1"/>
        <end position="48"/>
    </location>
</feature>
<name>A0AAF0Y169_9TREE</name>
<feature type="domain" description="Peptidase S9 prolyl oligopeptidase catalytic" evidence="3">
    <location>
        <begin position="292"/>
        <end position="395"/>
    </location>
</feature>
<dbReference type="Pfam" id="PF00326">
    <property type="entry name" value="Peptidase_S9"/>
    <property type="match status" value="1"/>
</dbReference>
<dbReference type="Proteomes" id="UP000827549">
    <property type="component" value="Chromosome 1"/>
</dbReference>
<dbReference type="GeneID" id="87804799"/>
<evidence type="ECO:0000259" key="3">
    <source>
        <dbReference type="Pfam" id="PF00326"/>
    </source>
</evidence>
<accession>A0AAF0Y169</accession>
<evidence type="ECO:0000313" key="6">
    <source>
        <dbReference type="Proteomes" id="UP000827549"/>
    </source>
</evidence>
<dbReference type="InterPro" id="IPR029058">
    <property type="entry name" value="AB_hydrolase_fold"/>
</dbReference>
<dbReference type="Gene3D" id="3.40.50.1820">
    <property type="entry name" value="alpha/beta hydrolase"/>
    <property type="match status" value="1"/>
</dbReference>
<dbReference type="RefSeq" id="XP_062624024.1">
    <property type="nucleotide sequence ID" value="XM_062768040.1"/>
</dbReference>
<evidence type="ECO:0000313" key="5">
    <source>
        <dbReference type="EMBL" id="WOO77992.1"/>
    </source>
</evidence>
<evidence type="ECO:0000256" key="2">
    <source>
        <dbReference type="SAM" id="MobiDB-lite"/>
    </source>
</evidence>
<dbReference type="InterPro" id="IPR013094">
    <property type="entry name" value="AB_hydrolase_3"/>
</dbReference>
<dbReference type="InterPro" id="IPR050300">
    <property type="entry name" value="GDXG_lipolytic_enzyme"/>
</dbReference>
<dbReference type="GO" id="GO:0006508">
    <property type="term" value="P:proteolysis"/>
    <property type="evidence" value="ECO:0007669"/>
    <property type="project" value="InterPro"/>
</dbReference>
<protein>
    <submittedName>
        <fullName evidence="5">Non-reducing polyketide synthase andM</fullName>
    </submittedName>
</protein>
<keyword evidence="6" id="KW-1185">Reference proteome</keyword>
<dbReference type="InterPro" id="IPR001375">
    <property type="entry name" value="Peptidase_S9_cat"/>
</dbReference>
<dbReference type="SUPFAM" id="SSF53474">
    <property type="entry name" value="alpha/beta-Hydrolases"/>
    <property type="match status" value="1"/>
</dbReference>
<proteinExistence type="predicted"/>
<organism evidence="5 6">
    <name type="scientific">Vanrija pseudolonga</name>
    <dbReference type="NCBI Taxonomy" id="143232"/>
    <lineage>
        <taxon>Eukaryota</taxon>
        <taxon>Fungi</taxon>
        <taxon>Dikarya</taxon>
        <taxon>Basidiomycota</taxon>
        <taxon>Agaricomycotina</taxon>
        <taxon>Tremellomycetes</taxon>
        <taxon>Trichosporonales</taxon>
        <taxon>Trichosporonaceae</taxon>
        <taxon>Vanrija</taxon>
    </lineage>
</organism>
<dbReference type="PANTHER" id="PTHR48081">
    <property type="entry name" value="AB HYDROLASE SUPERFAMILY PROTEIN C4A8.06C"/>
    <property type="match status" value="1"/>
</dbReference>
<evidence type="ECO:0000256" key="1">
    <source>
        <dbReference type="ARBA" id="ARBA00022801"/>
    </source>
</evidence>
<evidence type="ECO:0000259" key="4">
    <source>
        <dbReference type="Pfam" id="PF07859"/>
    </source>
</evidence>
<dbReference type="GO" id="GO:0008236">
    <property type="term" value="F:serine-type peptidase activity"/>
    <property type="evidence" value="ECO:0007669"/>
    <property type="project" value="InterPro"/>
</dbReference>
<dbReference type="PANTHER" id="PTHR48081:SF3">
    <property type="entry name" value="ALPHA_BETA HYDROLASE FOLD-3 DOMAIN-CONTAINING PROTEIN"/>
    <property type="match status" value="1"/>
</dbReference>
<sequence>MGSWASKPDEADQEPPRGAGSNDASSSAAPDPPLARTTSRPGDLLNPLPECPPGFTEHIYKRAHGVDVPLRIWPAPASYTPAPWVFWVHGGSYIGGKWSIPTANVSVGFAARGYHVVSVGHRLTPHVGVSEVIEDLVDAYVWLRANLPSILGNDKVSLDDSVIYGGSAGATLAFNTAESPRVRAHPPRALVFLYGGVDLTDKWYHTPQDIPLPPYLLPHEADESDLEAWVMDRDARKAITQNPWDDEVPPKASLASLRRHLGIPDYEVTREVLFRIDAATYLTKKRRITATFVRKERFPDPVEWHAELARWSPLFIADTLDTFPPTYIMQGEADEYVPLYEPKKLAHKLRERGWEVVEKYAPGGRHCFDWAYTSPEQEGWKDYIDPLLDFVDEKTGRRGRAGQEAAAA</sequence>
<dbReference type="Pfam" id="PF07859">
    <property type="entry name" value="Abhydrolase_3"/>
    <property type="match status" value="1"/>
</dbReference>
<feature type="domain" description="Alpha/beta hydrolase fold-3" evidence="4">
    <location>
        <begin position="85"/>
        <end position="204"/>
    </location>
</feature>
<keyword evidence="1" id="KW-0378">Hydrolase</keyword>
<dbReference type="EMBL" id="CP086714">
    <property type="protein sequence ID" value="WOO77992.1"/>
    <property type="molecule type" value="Genomic_DNA"/>
</dbReference>
<dbReference type="AlphaFoldDB" id="A0AAF0Y169"/>
<gene>
    <name evidence="5" type="primary">andM_1</name>
    <name evidence="5" type="ORF">LOC62_01G001544</name>
</gene>